<dbReference type="AlphaFoldDB" id="A0AA48HGX5"/>
<reference evidence="1 2" key="1">
    <citation type="submission" date="2023-01" db="EMBL/GenBank/DDBJ databases">
        <title>Complete genome sequence of Muricauda aquimarina strain IFOP_LL357.</title>
        <authorList>
            <person name="Gajardo G."/>
            <person name="Ueki S."/>
            <person name="Maruyama F."/>
        </authorList>
    </citation>
    <scope>NUCLEOTIDE SEQUENCE [LARGE SCALE GENOMIC DNA]</scope>
    <source>
        <strain evidence="1 2">IFOP_LL357</strain>
    </source>
</reference>
<dbReference type="EMBL" id="AP027268">
    <property type="protein sequence ID" value="BDW94272.1"/>
    <property type="molecule type" value="Genomic_DNA"/>
</dbReference>
<organism evidence="1 2">
    <name type="scientific">Flagellimonas marinaquae</name>
    <dbReference type="NCBI Taxonomy" id="254955"/>
    <lineage>
        <taxon>Bacteria</taxon>
        <taxon>Pseudomonadati</taxon>
        <taxon>Bacteroidota</taxon>
        <taxon>Flavobacteriia</taxon>
        <taxon>Flavobacteriales</taxon>
        <taxon>Flavobacteriaceae</taxon>
        <taxon>Flagellimonas</taxon>
    </lineage>
</organism>
<protein>
    <submittedName>
        <fullName evidence="1">Uncharacterized protein</fullName>
    </submittedName>
</protein>
<sequence>MSSSNKPNNNHKKSGPKTYLATDGLDDFLRVLEKYFFATAKVICRHDSKNHSTNLVIDLHHNFGIGECLRHFNNGDWGNYNFVEETHSDISKSLDKALEVLNNKSPYPMDILELSLHFKDTSIVITRLHKNSILEEASNILTALGKHFVYFTKGLTEMPYEIFVPVFEDNNAAIQKKTSTLRTKCGYYDYWGLYFDKGQKHKALIYSLRKKKLFDESIFLYE</sequence>
<dbReference type="RefSeq" id="WP_224836724.1">
    <property type="nucleotide sequence ID" value="NZ_AP027268.1"/>
</dbReference>
<keyword evidence="2" id="KW-1185">Reference proteome</keyword>
<accession>A0AA48HGX5</accession>
<proteinExistence type="predicted"/>
<evidence type="ECO:0000313" key="2">
    <source>
        <dbReference type="Proteomes" id="UP001330184"/>
    </source>
</evidence>
<dbReference type="Proteomes" id="UP001330184">
    <property type="component" value="Chromosome"/>
</dbReference>
<evidence type="ECO:0000313" key="1">
    <source>
        <dbReference type="EMBL" id="BDW94272.1"/>
    </source>
</evidence>
<name>A0AA48HGX5_9FLAO</name>
<gene>
    <name evidence="1" type="ORF">MACH07_31040</name>
</gene>